<dbReference type="SUPFAM" id="SSF53448">
    <property type="entry name" value="Nucleotide-diphospho-sugar transferases"/>
    <property type="match status" value="1"/>
</dbReference>
<name>A0A9D9FZT9_PROMR</name>
<dbReference type="InterPro" id="IPR029044">
    <property type="entry name" value="Nucleotide-diphossugar_trans"/>
</dbReference>
<comment type="caution">
    <text evidence="2">The sequence shown here is derived from an EMBL/GenBank/DDBJ whole genome shotgun (WGS) entry which is preliminary data.</text>
</comment>
<organism evidence="2 3">
    <name type="scientific">Prochlorococcus marinus CUG1433</name>
    <dbReference type="NCBI Taxonomy" id="2774506"/>
    <lineage>
        <taxon>Bacteria</taxon>
        <taxon>Bacillati</taxon>
        <taxon>Cyanobacteriota</taxon>
        <taxon>Cyanophyceae</taxon>
        <taxon>Synechococcales</taxon>
        <taxon>Prochlorococcaceae</taxon>
        <taxon>Prochlorococcus</taxon>
    </lineage>
</organism>
<dbReference type="Gene3D" id="3.90.550.10">
    <property type="entry name" value="Spore Coat Polysaccharide Biosynthesis Protein SpsA, Chain A"/>
    <property type="match status" value="1"/>
</dbReference>
<evidence type="ECO:0000313" key="2">
    <source>
        <dbReference type="EMBL" id="MBO6970560.1"/>
    </source>
</evidence>
<sequence length="303" mass="34763">MNVSIVIPTYNRKPILMKCLKALENQTLNTNIGNYEIIVVDDGSTDGTSLWIKNNKDNLPHVVLFQQEHGGPALGRNLGVIKSKYEIIIFIDSDLIVLDDFINCHVEKLLASWRRNNKKCFTYGSVINTSNFLNPQIEKNKLTDTSFAYFATGNVAISKELIISAGLFDTSFSLYGWEDLELGERLRKIGTKLIKCPNAVGFHWHPPFDCEQIEALIVQEKERAKMALLFYKKHPNLRVRFMIQLTPLHILLWQSLCLGGLISVDRILPFLRFLVSKKKNRLALEILRIPLNYIYIKQLTKTK</sequence>
<dbReference type="CDD" id="cd00761">
    <property type="entry name" value="Glyco_tranf_GTA_type"/>
    <property type="match status" value="1"/>
</dbReference>
<dbReference type="InterPro" id="IPR001173">
    <property type="entry name" value="Glyco_trans_2-like"/>
</dbReference>
<dbReference type="EMBL" id="JAEPLN010000001">
    <property type="protein sequence ID" value="MBO6970560.1"/>
    <property type="molecule type" value="Genomic_DNA"/>
</dbReference>
<accession>A0A9D9FZT9</accession>
<reference evidence="2" key="1">
    <citation type="journal article" date="2021" name="Front. Mar. Sci.">
        <title>Genomes of Diverse Isolates of Prochlorococcus High-Light-Adapted Clade II in the Western Pacific Ocean.</title>
        <authorList>
            <person name="Yan W."/>
            <person name="Feng X."/>
            <person name="Zhang W."/>
            <person name="Nawaz M.Z."/>
            <person name="Luo T."/>
            <person name="Zhang R."/>
            <person name="Jiao N."/>
        </authorList>
    </citation>
    <scope>NUCLEOTIDE SEQUENCE</scope>
    <source>
        <strain evidence="2">CUG1433</strain>
    </source>
</reference>
<dbReference type="Pfam" id="PF00535">
    <property type="entry name" value="Glycos_transf_2"/>
    <property type="match status" value="1"/>
</dbReference>
<feature type="domain" description="Glycosyltransferase 2-like" evidence="1">
    <location>
        <begin position="4"/>
        <end position="121"/>
    </location>
</feature>
<evidence type="ECO:0000313" key="3">
    <source>
        <dbReference type="Proteomes" id="UP000668060"/>
    </source>
</evidence>
<dbReference type="InterPro" id="IPR050834">
    <property type="entry name" value="Glycosyltransf_2"/>
</dbReference>
<gene>
    <name evidence="2" type="ORF">JJ842_01360</name>
</gene>
<evidence type="ECO:0000259" key="1">
    <source>
        <dbReference type="Pfam" id="PF00535"/>
    </source>
</evidence>
<dbReference type="Proteomes" id="UP000668060">
    <property type="component" value="Unassembled WGS sequence"/>
</dbReference>
<proteinExistence type="predicted"/>
<dbReference type="PANTHER" id="PTHR43685">
    <property type="entry name" value="GLYCOSYLTRANSFERASE"/>
    <property type="match status" value="1"/>
</dbReference>
<protein>
    <submittedName>
        <fullName evidence="2">Glycosyltransferase family 2 protein</fullName>
    </submittedName>
</protein>
<dbReference type="AlphaFoldDB" id="A0A9D9FZT9"/>
<dbReference type="PANTHER" id="PTHR43685:SF3">
    <property type="entry name" value="SLR2126 PROTEIN"/>
    <property type="match status" value="1"/>
</dbReference>